<evidence type="ECO:0000256" key="1">
    <source>
        <dbReference type="ARBA" id="ARBA00022490"/>
    </source>
</evidence>
<feature type="domain" description="Helix-hairpin-helix DNA-binding motif class 1" evidence="7">
    <location>
        <begin position="73"/>
        <end position="92"/>
    </location>
</feature>
<comment type="caution">
    <text evidence="8">The sequence shown here is derived from an EMBL/GenBank/DDBJ whole genome shotgun (WGS) entry which is preliminary data.</text>
</comment>
<dbReference type="Pfam" id="PF14520">
    <property type="entry name" value="HHH_5"/>
    <property type="match status" value="1"/>
</dbReference>
<dbReference type="CDD" id="cd14332">
    <property type="entry name" value="UBA_RuvA_C"/>
    <property type="match status" value="1"/>
</dbReference>
<dbReference type="Gene3D" id="1.10.8.10">
    <property type="entry name" value="DNA helicase RuvA subunit, C-terminal domain"/>
    <property type="match status" value="1"/>
</dbReference>
<evidence type="ECO:0000256" key="3">
    <source>
        <dbReference type="ARBA" id="ARBA00023125"/>
    </source>
</evidence>
<reference evidence="8 9" key="1">
    <citation type="submission" date="2017-09" db="EMBL/GenBank/DDBJ databases">
        <title>Depth-based differentiation of microbial function through sediment-hosted aquifers and enrichment of novel symbionts in the deep terrestrial subsurface.</title>
        <authorList>
            <person name="Probst A.J."/>
            <person name="Ladd B."/>
            <person name="Jarett J.K."/>
            <person name="Geller-Mcgrath D.E."/>
            <person name="Sieber C.M."/>
            <person name="Emerson J.B."/>
            <person name="Anantharaman K."/>
            <person name="Thomas B.C."/>
            <person name="Malmstrom R."/>
            <person name="Stieglmeier M."/>
            <person name="Klingl A."/>
            <person name="Woyke T."/>
            <person name="Ryan C.M."/>
            <person name="Banfield J.F."/>
        </authorList>
    </citation>
    <scope>NUCLEOTIDE SEQUENCE [LARGE SCALE GENOMIC DNA]</scope>
    <source>
        <strain evidence="8">CG11_big_fil_rev_8_21_14_0_20_45_26</strain>
    </source>
</reference>
<proteinExistence type="inferred from homology"/>
<keyword evidence="5 6" id="KW-0234">DNA repair</keyword>
<evidence type="ECO:0000256" key="6">
    <source>
        <dbReference type="HAMAP-Rule" id="MF_00031"/>
    </source>
</evidence>
<comment type="similarity">
    <text evidence="6">Belongs to the RuvA family.</text>
</comment>
<dbReference type="InterPro" id="IPR012340">
    <property type="entry name" value="NA-bd_OB-fold"/>
</dbReference>
<sequence>MYQYLTGKLAEKTPSRVTIDANGIGYELIVPLSTSQALPHVGTHIKLLTHFIVREDHHQLYGFLKEDERELFRYLISVSGIGPKLAMTVLSGLGVPDLKHAIVDGAVPVLSAISGIGKKTAERIIIELREKIIVDDSQTVRLSKHLADESLVEDSIQALVALGYRKQNAKAAIQKVLSMNESGKKIKLEEVIRQSLKYV</sequence>
<dbReference type="GO" id="GO:0000400">
    <property type="term" value="F:four-way junction DNA binding"/>
    <property type="evidence" value="ECO:0007669"/>
    <property type="project" value="UniProtKB-UniRule"/>
</dbReference>
<accession>A0A2H0LMS5</accession>
<dbReference type="SUPFAM" id="SSF50249">
    <property type="entry name" value="Nucleic acid-binding proteins"/>
    <property type="match status" value="1"/>
</dbReference>
<dbReference type="GO" id="GO:0048476">
    <property type="term" value="C:Holliday junction resolvase complex"/>
    <property type="evidence" value="ECO:0007669"/>
    <property type="project" value="UniProtKB-UniRule"/>
</dbReference>
<dbReference type="Proteomes" id="UP000230859">
    <property type="component" value="Unassembled WGS sequence"/>
</dbReference>
<comment type="domain">
    <text evidence="6">Has three domains with a flexible linker between the domains II and III and assumes an 'L' shape. Domain III is highly mobile and contacts RuvB.</text>
</comment>
<keyword evidence="3 6" id="KW-0238">DNA-binding</keyword>
<dbReference type="GO" id="GO:0006310">
    <property type="term" value="P:DNA recombination"/>
    <property type="evidence" value="ECO:0007669"/>
    <property type="project" value="UniProtKB-UniRule"/>
</dbReference>
<dbReference type="GO" id="GO:0005524">
    <property type="term" value="F:ATP binding"/>
    <property type="evidence" value="ECO:0007669"/>
    <property type="project" value="InterPro"/>
</dbReference>
<feature type="region of interest" description="Domain I" evidence="6">
    <location>
        <begin position="1"/>
        <end position="64"/>
    </location>
</feature>
<dbReference type="HAMAP" id="MF_00031">
    <property type="entry name" value="DNA_HJ_migration_RuvA"/>
    <property type="match status" value="1"/>
</dbReference>
<organism evidence="8 9">
    <name type="scientific">Candidatus Abzuiibacterium crystallinum</name>
    <dbReference type="NCBI Taxonomy" id="1974748"/>
    <lineage>
        <taxon>Bacteria</taxon>
        <taxon>Pseudomonadati</taxon>
        <taxon>Candidatus Omnitrophota</taxon>
        <taxon>Candidatus Abzuiibacterium</taxon>
    </lineage>
</organism>
<dbReference type="NCBIfam" id="TIGR00084">
    <property type="entry name" value="ruvA"/>
    <property type="match status" value="1"/>
</dbReference>
<feature type="region of interest" description="Domain III" evidence="6">
    <location>
        <begin position="152"/>
        <end position="199"/>
    </location>
</feature>
<dbReference type="InterPro" id="IPR000085">
    <property type="entry name" value="RuvA"/>
</dbReference>
<comment type="caution">
    <text evidence="6">Lacks conserved residue(s) required for the propagation of feature annotation.</text>
</comment>
<dbReference type="GO" id="GO:0005737">
    <property type="term" value="C:cytoplasm"/>
    <property type="evidence" value="ECO:0007669"/>
    <property type="project" value="UniProtKB-SubCell"/>
</dbReference>
<evidence type="ECO:0000259" key="7">
    <source>
        <dbReference type="SMART" id="SM00278"/>
    </source>
</evidence>
<evidence type="ECO:0000313" key="9">
    <source>
        <dbReference type="Proteomes" id="UP000230859"/>
    </source>
</evidence>
<dbReference type="GO" id="GO:0009378">
    <property type="term" value="F:four-way junction helicase activity"/>
    <property type="evidence" value="ECO:0007669"/>
    <property type="project" value="InterPro"/>
</dbReference>
<dbReference type="AlphaFoldDB" id="A0A2H0LMS5"/>
<dbReference type="InterPro" id="IPR003583">
    <property type="entry name" value="Hlx-hairpin-Hlx_DNA-bd_motif"/>
</dbReference>
<evidence type="ECO:0000256" key="2">
    <source>
        <dbReference type="ARBA" id="ARBA00022763"/>
    </source>
</evidence>
<evidence type="ECO:0000313" key="8">
    <source>
        <dbReference type="EMBL" id="PIQ84974.1"/>
    </source>
</evidence>
<dbReference type="Gene3D" id="1.10.150.20">
    <property type="entry name" value="5' to 3' exonuclease, C-terminal subdomain"/>
    <property type="match status" value="1"/>
</dbReference>
<keyword evidence="2 6" id="KW-0227">DNA damage</keyword>
<gene>
    <name evidence="6" type="primary">ruvA</name>
    <name evidence="8" type="ORF">COV74_10250</name>
</gene>
<dbReference type="InterPro" id="IPR013849">
    <property type="entry name" value="DNA_helicase_Holl-junc_RuvA_I"/>
</dbReference>
<dbReference type="SUPFAM" id="SSF47781">
    <property type="entry name" value="RuvA domain 2-like"/>
    <property type="match status" value="1"/>
</dbReference>
<protein>
    <recommendedName>
        <fullName evidence="6">Holliday junction branch migration complex subunit RuvA</fullName>
    </recommendedName>
</protein>
<evidence type="ECO:0000256" key="5">
    <source>
        <dbReference type="ARBA" id="ARBA00023204"/>
    </source>
</evidence>
<dbReference type="GO" id="GO:0006281">
    <property type="term" value="P:DNA repair"/>
    <property type="evidence" value="ECO:0007669"/>
    <property type="project" value="UniProtKB-UniRule"/>
</dbReference>
<keyword evidence="1 6" id="KW-0963">Cytoplasm</keyword>
<dbReference type="InterPro" id="IPR011114">
    <property type="entry name" value="RuvA_C"/>
</dbReference>
<dbReference type="EMBL" id="PCVY01000076">
    <property type="protein sequence ID" value="PIQ84974.1"/>
    <property type="molecule type" value="Genomic_DNA"/>
</dbReference>
<evidence type="ECO:0000256" key="4">
    <source>
        <dbReference type="ARBA" id="ARBA00023172"/>
    </source>
</evidence>
<comment type="function">
    <text evidence="6">The RuvA-RuvB-RuvC complex processes Holliday junction (HJ) DNA during genetic recombination and DNA repair, while the RuvA-RuvB complex plays an important role in the rescue of blocked DNA replication forks via replication fork reversal (RFR). RuvA specifically binds to HJ cruciform DNA, conferring on it an open structure. The RuvB hexamer acts as an ATP-dependent pump, pulling dsDNA into and through the RuvAB complex. HJ branch migration allows RuvC to scan DNA until it finds its consensus sequence, where it cleaves and resolves the cruciform DNA.</text>
</comment>
<feature type="domain" description="Helix-hairpin-helix DNA-binding motif class 1" evidence="7">
    <location>
        <begin position="108"/>
        <end position="127"/>
    </location>
</feature>
<dbReference type="InterPro" id="IPR010994">
    <property type="entry name" value="RuvA_2-like"/>
</dbReference>
<dbReference type="Pfam" id="PF01330">
    <property type="entry name" value="RuvA_N"/>
    <property type="match status" value="1"/>
</dbReference>
<dbReference type="InterPro" id="IPR036267">
    <property type="entry name" value="RuvA_C_sf"/>
</dbReference>
<dbReference type="SUPFAM" id="SSF46929">
    <property type="entry name" value="DNA helicase RuvA subunit, C-terminal domain"/>
    <property type="match status" value="1"/>
</dbReference>
<dbReference type="SMART" id="SM00278">
    <property type="entry name" value="HhH1"/>
    <property type="match status" value="2"/>
</dbReference>
<keyword evidence="4 6" id="KW-0233">DNA recombination</keyword>
<comment type="subcellular location">
    <subcellularLocation>
        <location evidence="6">Cytoplasm</location>
    </subcellularLocation>
</comment>
<name>A0A2H0LMS5_9BACT</name>
<dbReference type="GO" id="GO:0009379">
    <property type="term" value="C:Holliday junction helicase complex"/>
    <property type="evidence" value="ECO:0007669"/>
    <property type="project" value="InterPro"/>
</dbReference>
<dbReference type="Pfam" id="PF07499">
    <property type="entry name" value="RuvA_C"/>
    <property type="match status" value="1"/>
</dbReference>
<dbReference type="Gene3D" id="2.40.50.140">
    <property type="entry name" value="Nucleic acid-binding proteins"/>
    <property type="match status" value="1"/>
</dbReference>
<comment type="subunit">
    <text evidence="6">Homotetramer. Forms an RuvA(8)-RuvB(12)-Holliday junction (HJ) complex. HJ DNA is sandwiched between 2 RuvA tetramers; dsDNA enters through RuvA and exits via RuvB. An RuvB hexamer assembles on each DNA strand where it exits the tetramer. Each RuvB hexamer is contacted by two RuvA subunits (via domain III) on 2 adjacent RuvB subunits; this complex drives branch migration. In the full resolvosome a probable DNA-RuvA(4)-RuvB(12)-RuvC(2) complex forms which resolves the HJ.</text>
</comment>